<evidence type="ECO:0000256" key="5">
    <source>
        <dbReference type="ARBA" id="ARBA00047664"/>
    </source>
</evidence>
<dbReference type="Pfam" id="PF00551">
    <property type="entry name" value="Formyl_trans_N"/>
    <property type="match status" value="1"/>
</dbReference>
<dbReference type="EC" id="2.1.2.2" evidence="6"/>
<dbReference type="PANTHER" id="PTHR43369">
    <property type="entry name" value="PHOSPHORIBOSYLGLYCINAMIDE FORMYLTRANSFERASE"/>
    <property type="match status" value="1"/>
</dbReference>
<keyword evidence="7" id="KW-0472">Membrane</keyword>
<gene>
    <name evidence="9" type="ORF">A3F55_00085</name>
</gene>
<dbReference type="NCBIfam" id="TIGR00639">
    <property type="entry name" value="PurN"/>
    <property type="match status" value="1"/>
</dbReference>
<evidence type="ECO:0000256" key="2">
    <source>
        <dbReference type="ARBA" id="ARBA00022679"/>
    </source>
</evidence>
<dbReference type="GO" id="GO:0004644">
    <property type="term" value="F:phosphoribosylglycinamide formyltransferase activity"/>
    <property type="evidence" value="ECO:0007669"/>
    <property type="project" value="UniProtKB-UniRule"/>
</dbReference>
<dbReference type="PANTHER" id="PTHR43369:SF2">
    <property type="entry name" value="PHOSPHORIBOSYLGLYCINAMIDE FORMYLTRANSFERASE"/>
    <property type="match status" value="1"/>
</dbReference>
<dbReference type="EMBL" id="MEWW01000008">
    <property type="protein sequence ID" value="OGC84869.1"/>
    <property type="molecule type" value="Genomic_DNA"/>
</dbReference>
<sequence>MPLRLAVLASLTGSLFEAMIKQQLPVQLMVADRQCRALEIADKAGIPYEFLPRTFGRTFDREEYTRAMMMLFRAYGIDLVAMAGFMTVFAPAMFAPDAYQLRILNTHPSLLPSFKGDHAVRDALAYGVKISGCTIHWATEKLDDGPILAQEAVRVSSGDTIESLHERIKTVERELYPALLRELVA</sequence>
<comment type="caution">
    <text evidence="9">The sequence shown here is derived from an EMBL/GenBank/DDBJ whole genome shotgun (WGS) entry which is preliminary data.</text>
</comment>
<dbReference type="InterPro" id="IPR001555">
    <property type="entry name" value="GART_AS"/>
</dbReference>
<evidence type="ECO:0000313" key="10">
    <source>
        <dbReference type="Proteomes" id="UP000178091"/>
    </source>
</evidence>
<dbReference type="Gene3D" id="3.40.50.170">
    <property type="entry name" value="Formyl transferase, N-terminal domain"/>
    <property type="match status" value="1"/>
</dbReference>
<dbReference type="GO" id="GO:0006189">
    <property type="term" value="P:'de novo' IMP biosynthetic process"/>
    <property type="evidence" value="ECO:0007669"/>
    <property type="project" value="UniProtKB-UniPathway"/>
</dbReference>
<evidence type="ECO:0000256" key="1">
    <source>
        <dbReference type="ARBA" id="ARBA00005054"/>
    </source>
</evidence>
<dbReference type="InterPro" id="IPR004607">
    <property type="entry name" value="GART"/>
</dbReference>
<evidence type="ECO:0000256" key="7">
    <source>
        <dbReference type="SAM" id="Phobius"/>
    </source>
</evidence>
<evidence type="ECO:0000256" key="4">
    <source>
        <dbReference type="ARBA" id="ARBA00038440"/>
    </source>
</evidence>
<dbReference type="Proteomes" id="UP000178091">
    <property type="component" value="Unassembled WGS sequence"/>
</dbReference>
<evidence type="ECO:0000256" key="3">
    <source>
        <dbReference type="ARBA" id="ARBA00022755"/>
    </source>
</evidence>
<name>A0A1F4XT10_9BACT</name>
<evidence type="ECO:0000256" key="6">
    <source>
        <dbReference type="NCBIfam" id="TIGR00639"/>
    </source>
</evidence>
<keyword evidence="7" id="KW-1133">Transmembrane helix</keyword>
<reference evidence="9 10" key="1">
    <citation type="journal article" date="2016" name="Nat. Commun.">
        <title>Thousands of microbial genomes shed light on interconnected biogeochemical processes in an aquifer system.</title>
        <authorList>
            <person name="Anantharaman K."/>
            <person name="Brown C.T."/>
            <person name="Hug L.A."/>
            <person name="Sharon I."/>
            <person name="Castelle C.J."/>
            <person name="Probst A.J."/>
            <person name="Thomas B.C."/>
            <person name="Singh A."/>
            <person name="Wilkins M.J."/>
            <person name="Karaoz U."/>
            <person name="Brodie E.L."/>
            <person name="Williams K.H."/>
            <person name="Hubbard S.S."/>
            <person name="Banfield J.F."/>
        </authorList>
    </citation>
    <scope>NUCLEOTIDE SEQUENCE [LARGE SCALE GENOMIC DNA]</scope>
</reference>
<dbReference type="CDD" id="cd08645">
    <property type="entry name" value="FMT_core_GART"/>
    <property type="match status" value="1"/>
</dbReference>
<accession>A0A1F4XT10</accession>
<evidence type="ECO:0000313" key="9">
    <source>
        <dbReference type="EMBL" id="OGC84869.1"/>
    </source>
</evidence>
<organism evidence="9 10">
    <name type="scientific">Candidatus Adlerbacteria bacterium RIFCSPHIGHO2_12_FULL_53_18</name>
    <dbReference type="NCBI Taxonomy" id="1797242"/>
    <lineage>
        <taxon>Bacteria</taxon>
        <taxon>Candidatus Adleribacteriota</taxon>
    </lineage>
</organism>
<dbReference type="AlphaFoldDB" id="A0A1F4XT10"/>
<dbReference type="UniPathway" id="UPA00074">
    <property type="reaction ID" value="UER00126"/>
</dbReference>
<feature type="domain" description="Formyl transferase N-terminal" evidence="8">
    <location>
        <begin position="4"/>
        <end position="178"/>
    </location>
</feature>
<protein>
    <recommendedName>
        <fullName evidence="6">Phosphoribosylglycinamide formyltransferase</fullName>
        <ecNumber evidence="6">2.1.2.2</ecNumber>
    </recommendedName>
</protein>
<proteinExistence type="inferred from homology"/>
<dbReference type="InterPro" id="IPR002376">
    <property type="entry name" value="Formyl_transf_N"/>
</dbReference>
<dbReference type="GO" id="GO:0005829">
    <property type="term" value="C:cytosol"/>
    <property type="evidence" value="ECO:0007669"/>
    <property type="project" value="TreeGrafter"/>
</dbReference>
<comment type="catalytic activity">
    <reaction evidence="5">
        <text>N(1)-(5-phospho-beta-D-ribosyl)glycinamide + (6R)-10-formyltetrahydrofolate = N(2)-formyl-N(1)-(5-phospho-beta-D-ribosyl)glycinamide + (6S)-5,6,7,8-tetrahydrofolate + H(+)</text>
        <dbReference type="Rhea" id="RHEA:15053"/>
        <dbReference type="ChEBI" id="CHEBI:15378"/>
        <dbReference type="ChEBI" id="CHEBI:57453"/>
        <dbReference type="ChEBI" id="CHEBI:143788"/>
        <dbReference type="ChEBI" id="CHEBI:147286"/>
        <dbReference type="ChEBI" id="CHEBI:195366"/>
        <dbReference type="EC" id="2.1.2.2"/>
    </reaction>
</comment>
<dbReference type="SUPFAM" id="SSF53328">
    <property type="entry name" value="Formyltransferase"/>
    <property type="match status" value="1"/>
</dbReference>
<comment type="similarity">
    <text evidence="4">Belongs to the GART family.</text>
</comment>
<evidence type="ECO:0000259" key="8">
    <source>
        <dbReference type="Pfam" id="PF00551"/>
    </source>
</evidence>
<comment type="pathway">
    <text evidence="1">Purine metabolism; IMP biosynthesis via de novo pathway; N(2)-formyl-N(1)-(5-phospho-D-ribosyl)glycinamide from N(1)-(5-phospho-D-ribosyl)glycinamide (10-formyl THF route): step 1/1.</text>
</comment>
<dbReference type="InterPro" id="IPR036477">
    <property type="entry name" value="Formyl_transf_N_sf"/>
</dbReference>
<keyword evidence="7" id="KW-0812">Transmembrane</keyword>
<keyword evidence="3" id="KW-0658">Purine biosynthesis</keyword>
<keyword evidence="2 9" id="KW-0808">Transferase</keyword>
<dbReference type="PROSITE" id="PS00373">
    <property type="entry name" value="GART"/>
    <property type="match status" value="1"/>
</dbReference>
<feature type="transmembrane region" description="Helical" evidence="7">
    <location>
        <begin position="74"/>
        <end position="95"/>
    </location>
</feature>